<evidence type="ECO:0000313" key="1">
    <source>
        <dbReference type="EMBL" id="GAA4153874.1"/>
    </source>
</evidence>
<comment type="caution">
    <text evidence="1">The sequence shown here is derived from an EMBL/GenBank/DDBJ whole genome shotgun (WGS) entry which is preliminary data.</text>
</comment>
<gene>
    <name evidence="1" type="ORF">GCM10022286_00780</name>
</gene>
<reference evidence="1" key="1">
    <citation type="journal article" date="2014" name="Int. J. Syst. Evol. Microbiol.">
        <title>Complete genome of a new Firmicutes species belonging to the dominant human colonic microbiota ('Ruminococcus bicirculans') reveals two chromosomes and a selective capacity to utilize plant glucans.</title>
        <authorList>
            <consortium name="NISC Comparative Sequencing Program"/>
            <person name="Wegmann U."/>
            <person name="Louis P."/>
            <person name="Goesmann A."/>
            <person name="Henrissat B."/>
            <person name="Duncan S.H."/>
            <person name="Flint H.J."/>
        </authorList>
    </citation>
    <scope>NUCLEOTIDE SEQUENCE</scope>
    <source>
        <strain evidence="1">JCM 17590</strain>
    </source>
</reference>
<reference evidence="1" key="2">
    <citation type="submission" date="2023-12" db="EMBL/GenBank/DDBJ databases">
        <authorList>
            <person name="Sun Q."/>
            <person name="Inoue M."/>
        </authorList>
    </citation>
    <scope>NUCLEOTIDE SEQUENCE</scope>
    <source>
        <strain evidence="1">JCM 17590</strain>
    </source>
</reference>
<dbReference type="RefSeq" id="WP_344789760.1">
    <property type="nucleotide sequence ID" value="NZ_BAABBV010000001.1"/>
</dbReference>
<accession>A0ABP7ZCV3</accession>
<sequence>MAEHIHLVFRRTDGELFPVDVDANGTISPGAARSQPPLPGLPRYESSRIIGFSSDGDQLDISWRFVTEFPGLAVGLVPIVEGAIPSATSGLKALRLDKRFELPK</sequence>
<dbReference type="Proteomes" id="UP001415169">
    <property type="component" value="Unassembled WGS sequence"/>
</dbReference>
<keyword evidence="2" id="KW-1185">Reference proteome</keyword>
<evidence type="ECO:0000313" key="2">
    <source>
        <dbReference type="Proteomes" id="UP001415169"/>
    </source>
</evidence>
<organism evidence="1 2">
    <name type="scientific">Gryllotalpicola daejeonensis</name>
    <dbReference type="NCBI Taxonomy" id="993087"/>
    <lineage>
        <taxon>Bacteria</taxon>
        <taxon>Bacillati</taxon>
        <taxon>Actinomycetota</taxon>
        <taxon>Actinomycetes</taxon>
        <taxon>Micrococcales</taxon>
        <taxon>Microbacteriaceae</taxon>
        <taxon>Gryllotalpicola</taxon>
    </lineage>
</organism>
<proteinExistence type="predicted"/>
<dbReference type="EMBL" id="BAABBV010000001">
    <property type="protein sequence ID" value="GAA4153874.1"/>
    <property type="molecule type" value="Genomic_DNA"/>
</dbReference>
<protein>
    <submittedName>
        <fullName evidence="1">Uncharacterized protein</fullName>
    </submittedName>
</protein>
<name>A0ABP7ZCV3_9MICO</name>